<dbReference type="AlphaFoldDB" id="A0A512J551"/>
<evidence type="ECO:0000256" key="2">
    <source>
        <dbReference type="ARBA" id="ARBA00034247"/>
    </source>
</evidence>
<dbReference type="GO" id="GO:0043709">
    <property type="term" value="P:cell adhesion involved in single-species biofilm formation"/>
    <property type="evidence" value="ECO:0007669"/>
    <property type="project" value="TreeGrafter"/>
</dbReference>
<name>A0A512J551_9HYPH</name>
<dbReference type="SUPFAM" id="SSF55073">
    <property type="entry name" value="Nucleotide cyclase"/>
    <property type="match status" value="1"/>
</dbReference>
<sequence>MGAGAAARGAIGGPGVESGAASRYAIIDGLDATERESLLAEIDRVLAGRVRDIRLTGRLRAIYRAASWRHRSRTIRFWLLWVSVFSIVTCSLDYIMEPALLPVSLVTRAVMIPGCYAALAWIWSRPRAAWIEGVTLPITVATMMLVAGILGTAGAGAIHERYLLAGAFATSTAVVVFPIDRVWTIAGSAVILALFLAFGLINPAVEAKVPIIATIFFGFVIGCLIPARQAMNTVLEHAFVLSTRNRIQADALTAANARLAVLADTDGLTGLPNRRAFEVRLAQNWAAQAARAGTIGAILIDVDHFKRFNDSAGHAAGDRCLVAVARAIEAAIPDPSLAARYGGEEFVVLVPAASPSTLAAAAERIRAAVAALAHPHPGLSEGLCVTVSVGTAIAPALFELRGPEALLQRSDAALYEAKALGRDRVVAAPAAPPAPDWAGRNRAA</sequence>
<proteinExistence type="predicted"/>
<dbReference type="FunFam" id="3.30.70.270:FF:000001">
    <property type="entry name" value="Diguanylate cyclase domain protein"/>
    <property type="match status" value="1"/>
</dbReference>
<dbReference type="NCBIfam" id="TIGR00254">
    <property type="entry name" value="GGDEF"/>
    <property type="match status" value="1"/>
</dbReference>
<organism evidence="5 7">
    <name type="scientific">Methylobacterium oxalidis</name>
    <dbReference type="NCBI Taxonomy" id="944322"/>
    <lineage>
        <taxon>Bacteria</taxon>
        <taxon>Pseudomonadati</taxon>
        <taxon>Pseudomonadota</taxon>
        <taxon>Alphaproteobacteria</taxon>
        <taxon>Hyphomicrobiales</taxon>
        <taxon>Methylobacteriaceae</taxon>
        <taxon>Methylobacterium</taxon>
    </lineage>
</organism>
<reference evidence="8" key="2">
    <citation type="journal article" date="2019" name="Int. J. Syst. Evol. Microbiol.">
        <title>The Global Catalogue of Microorganisms (GCM) 10K type strain sequencing project: providing services to taxonomists for standard genome sequencing and annotation.</title>
        <authorList>
            <consortium name="The Broad Institute Genomics Platform"/>
            <consortium name="The Broad Institute Genome Sequencing Center for Infectious Disease"/>
            <person name="Wu L."/>
            <person name="Ma J."/>
        </authorList>
    </citation>
    <scope>NUCLEOTIDE SEQUENCE [LARGE SCALE GENOMIC DNA]</scope>
    <source>
        <strain evidence="8">NBRC 107715</strain>
    </source>
</reference>
<dbReference type="EMBL" id="BSPK01000076">
    <property type="protein sequence ID" value="GLS65658.1"/>
    <property type="molecule type" value="Genomic_DNA"/>
</dbReference>
<evidence type="ECO:0000259" key="4">
    <source>
        <dbReference type="PROSITE" id="PS50887"/>
    </source>
</evidence>
<dbReference type="PROSITE" id="PS50887">
    <property type="entry name" value="GGDEF"/>
    <property type="match status" value="1"/>
</dbReference>
<evidence type="ECO:0000313" key="6">
    <source>
        <dbReference type="EMBL" id="GLS65658.1"/>
    </source>
</evidence>
<reference evidence="6" key="1">
    <citation type="journal article" date="2014" name="Int. J. Syst. Evol. Microbiol.">
        <title>Complete genome of a new Firmicutes species belonging to the dominant human colonic microbiota ('Ruminococcus bicirculans') reveals two chromosomes and a selective capacity to utilize plant glucans.</title>
        <authorList>
            <consortium name="NISC Comparative Sequencing Program"/>
            <person name="Wegmann U."/>
            <person name="Louis P."/>
            <person name="Goesmann A."/>
            <person name="Henrissat B."/>
            <person name="Duncan S.H."/>
            <person name="Flint H.J."/>
        </authorList>
    </citation>
    <scope>NUCLEOTIDE SEQUENCE</scope>
    <source>
        <strain evidence="6">NBRC 107715</strain>
    </source>
</reference>
<protein>
    <recommendedName>
        <fullName evidence="1">diguanylate cyclase</fullName>
        <ecNumber evidence="1">2.7.7.65</ecNumber>
    </recommendedName>
</protein>
<evidence type="ECO:0000313" key="7">
    <source>
        <dbReference type="Proteomes" id="UP000321960"/>
    </source>
</evidence>
<feature type="transmembrane region" description="Helical" evidence="3">
    <location>
        <begin position="182"/>
        <end position="201"/>
    </location>
</feature>
<feature type="transmembrane region" description="Helical" evidence="3">
    <location>
        <begin position="134"/>
        <end position="155"/>
    </location>
</feature>
<accession>A0A512J551</accession>
<dbReference type="GO" id="GO:1902201">
    <property type="term" value="P:negative regulation of bacterial-type flagellum-dependent cell motility"/>
    <property type="evidence" value="ECO:0007669"/>
    <property type="project" value="TreeGrafter"/>
</dbReference>
<dbReference type="GO" id="GO:0052621">
    <property type="term" value="F:diguanylate cyclase activity"/>
    <property type="evidence" value="ECO:0007669"/>
    <property type="project" value="UniProtKB-EC"/>
</dbReference>
<keyword evidence="3" id="KW-0472">Membrane</keyword>
<reference evidence="6" key="4">
    <citation type="submission" date="2023-01" db="EMBL/GenBank/DDBJ databases">
        <title>Draft genome sequence of Methylobacterium oxalidis strain NBRC 107715.</title>
        <authorList>
            <person name="Sun Q."/>
            <person name="Mori K."/>
        </authorList>
    </citation>
    <scope>NUCLEOTIDE SEQUENCE</scope>
    <source>
        <strain evidence="6">NBRC 107715</strain>
    </source>
</reference>
<feature type="transmembrane region" description="Helical" evidence="3">
    <location>
        <begin position="207"/>
        <end position="227"/>
    </location>
</feature>
<dbReference type="Proteomes" id="UP000321960">
    <property type="component" value="Unassembled WGS sequence"/>
</dbReference>
<dbReference type="PANTHER" id="PTHR45138:SF9">
    <property type="entry name" value="DIGUANYLATE CYCLASE DGCM-RELATED"/>
    <property type="match status" value="1"/>
</dbReference>
<dbReference type="GO" id="GO:0005886">
    <property type="term" value="C:plasma membrane"/>
    <property type="evidence" value="ECO:0007669"/>
    <property type="project" value="TreeGrafter"/>
</dbReference>
<dbReference type="Proteomes" id="UP001156856">
    <property type="component" value="Unassembled WGS sequence"/>
</dbReference>
<evidence type="ECO:0000256" key="1">
    <source>
        <dbReference type="ARBA" id="ARBA00012528"/>
    </source>
</evidence>
<feature type="domain" description="GGDEF" evidence="4">
    <location>
        <begin position="293"/>
        <end position="430"/>
    </location>
</feature>
<dbReference type="SMART" id="SM00267">
    <property type="entry name" value="GGDEF"/>
    <property type="match status" value="1"/>
</dbReference>
<keyword evidence="3" id="KW-0812">Transmembrane</keyword>
<dbReference type="InterPro" id="IPR043128">
    <property type="entry name" value="Rev_trsase/Diguanyl_cyclase"/>
</dbReference>
<dbReference type="EC" id="2.7.7.65" evidence="1"/>
<dbReference type="InterPro" id="IPR000160">
    <property type="entry name" value="GGDEF_dom"/>
</dbReference>
<dbReference type="InterPro" id="IPR029787">
    <property type="entry name" value="Nucleotide_cyclase"/>
</dbReference>
<comment type="caution">
    <text evidence="5">The sequence shown here is derived from an EMBL/GenBank/DDBJ whole genome shotgun (WGS) entry which is preliminary data.</text>
</comment>
<feature type="transmembrane region" description="Helical" evidence="3">
    <location>
        <begin position="77"/>
        <end position="95"/>
    </location>
</feature>
<dbReference type="Gene3D" id="3.30.70.270">
    <property type="match status" value="1"/>
</dbReference>
<evidence type="ECO:0000256" key="3">
    <source>
        <dbReference type="SAM" id="Phobius"/>
    </source>
</evidence>
<dbReference type="InterPro" id="IPR050469">
    <property type="entry name" value="Diguanylate_Cyclase"/>
</dbReference>
<keyword evidence="8" id="KW-1185">Reference proteome</keyword>
<comment type="catalytic activity">
    <reaction evidence="2">
        <text>2 GTP = 3',3'-c-di-GMP + 2 diphosphate</text>
        <dbReference type="Rhea" id="RHEA:24898"/>
        <dbReference type="ChEBI" id="CHEBI:33019"/>
        <dbReference type="ChEBI" id="CHEBI:37565"/>
        <dbReference type="ChEBI" id="CHEBI:58805"/>
        <dbReference type="EC" id="2.7.7.65"/>
    </reaction>
</comment>
<dbReference type="EMBL" id="BJZU01000061">
    <property type="protein sequence ID" value="GEP05063.1"/>
    <property type="molecule type" value="Genomic_DNA"/>
</dbReference>
<dbReference type="PANTHER" id="PTHR45138">
    <property type="entry name" value="REGULATORY COMPONENTS OF SENSORY TRANSDUCTION SYSTEM"/>
    <property type="match status" value="1"/>
</dbReference>
<evidence type="ECO:0000313" key="5">
    <source>
        <dbReference type="EMBL" id="GEP05063.1"/>
    </source>
</evidence>
<dbReference type="Pfam" id="PF00990">
    <property type="entry name" value="GGDEF"/>
    <property type="match status" value="1"/>
</dbReference>
<keyword evidence="3" id="KW-1133">Transmembrane helix</keyword>
<evidence type="ECO:0000313" key="8">
    <source>
        <dbReference type="Proteomes" id="UP001156856"/>
    </source>
</evidence>
<feature type="transmembrane region" description="Helical" evidence="3">
    <location>
        <begin position="101"/>
        <end position="122"/>
    </location>
</feature>
<dbReference type="CDD" id="cd01949">
    <property type="entry name" value="GGDEF"/>
    <property type="match status" value="1"/>
</dbReference>
<gene>
    <name evidence="6" type="ORF">GCM10007888_40400</name>
    <name evidence="5" type="ORF">MOX02_31010</name>
</gene>
<reference evidence="5 7" key="3">
    <citation type="submission" date="2019-07" db="EMBL/GenBank/DDBJ databases">
        <title>Whole genome shotgun sequence of Methylobacterium oxalidis NBRC 107715.</title>
        <authorList>
            <person name="Hosoyama A."/>
            <person name="Uohara A."/>
            <person name="Ohji S."/>
            <person name="Ichikawa N."/>
        </authorList>
    </citation>
    <scope>NUCLEOTIDE SEQUENCE [LARGE SCALE GENOMIC DNA]</scope>
    <source>
        <strain evidence="5 7">NBRC 107715</strain>
    </source>
</reference>